<proteinExistence type="predicted"/>
<organism evidence="1 2">
    <name type="scientific">Leptospira interrogans serovar Copenhageni str. LT2050</name>
    <dbReference type="NCBI Taxonomy" id="1001598"/>
    <lineage>
        <taxon>Bacteria</taxon>
        <taxon>Pseudomonadati</taxon>
        <taxon>Spirochaetota</taxon>
        <taxon>Spirochaetia</taxon>
        <taxon>Leptospirales</taxon>
        <taxon>Leptospiraceae</taxon>
        <taxon>Leptospira</taxon>
    </lineage>
</organism>
<gene>
    <name evidence="1" type="ORF">LEP1GSC150_2911</name>
</gene>
<dbReference type="EMBL" id="AFMD02000127">
    <property type="protein sequence ID" value="EMG23310.1"/>
    <property type="molecule type" value="Genomic_DNA"/>
</dbReference>
<evidence type="ECO:0000313" key="2">
    <source>
        <dbReference type="Proteomes" id="UP000011778"/>
    </source>
</evidence>
<sequence length="57" mass="6523">MNVLFENQDSCLTPVKTIEEVIKDPVFQESGMVIEKNIQTTEIIFSLGLLFHFPKPL</sequence>
<name>M3GD25_LEPIT</name>
<protein>
    <submittedName>
        <fullName evidence="1">Uncharacterized protein</fullName>
    </submittedName>
</protein>
<reference evidence="1 2" key="1">
    <citation type="submission" date="2013-02" db="EMBL/GenBank/DDBJ databases">
        <authorList>
            <person name="Harkins D.M."/>
            <person name="Durkin A.S."/>
            <person name="Brinkac L.M."/>
            <person name="Haft D.H."/>
            <person name="Selengut J.D."/>
            <person name="Sanka R."/>
            <person name="DePew J."/>
            <person name="Purushe J."/>
            <person name="Tulsiani S.M."/>
            <person name="Graham G.C."/>
            <person name="Burns M.-A."/>
            <person name="Dohnt M.F."/>
            <person name="Smythe L.D."/>
            <person name="McKay D.B."/>
            <person name="Craig S.B."/>
            <person name="Vinetz J.M."/>
            <person name="Sutton G.G."/>
            <person name="Nierman W.C."/>
            <person name="Fouts D.E."/>
        </authorList>
    </citation>
    <scope>NUCLEOTIDE SEQUENCE [LARGE SCALE GENOMIC DNA]</scope>
    <source>
        <strain evidence="1 2">LT2050</strain>
    </source>
</reference>
<dbReference type="AlphaFoldDB" id="M3GD25"/>
<evidence type="ECO:0000313" key="1">
    <source>
        <dbReference type="EMBL" id="EMG23310.1"/>
    </source>
</evidence>
<comment type="caution">
    <text evidence="1">The sequence shown here is derived from an EMBL/GenBank/DDBJ whole genome shotgun (WGS) entry which is preliminary data.</text>
</comment>
<dbReference type="Proteomes" id="UP000011778">
    <property type="component" value="Unassembled WGS sequence"/>
</dbReference>
<accession>M3GD25</accession>